<evidence type="ECO:0000313" key="2">
    <source>
        <dbReference type="Proteomes" id="UP000602260"/>
    </source>
</evidence>
<evidence type="ECO:0000313" key="1">
    <source>
        <dbReference type="EMBL" id="MBC5716931.1"/>
    </source>
</evidence>
<organism evidence="1 2">
    <name type="scientific">Flintibacter faecis</name>
    <dbReference type="NCBI Taxonomy" id="2763047"/>
    <lineage>
        <taxon>Bacteria</taxon>
        <taxon>Bacillati</taxon>
        <taxon>Bacillota</taxon>
        <taxon>Clostridia</taxon>
        <taxon>Eubacteriales</taxon>
        <taxon>Flintibacter</taxon>
    </lineage>
</organism>
<keyword evidence="2" id="KW-1185">Reference proteome</keyword>
<gene>
    <name evidence="1" type="ORF">H8S55_06330</name>
</gene>
<dbReference type="EMBL" id="JACOPN010000003">
    <property type="protein sequence ID" value="MBC5716931.1"/>
    <property type="molecule type" value="Genomic_DNA"/>
</dbReference>
<dbReference type="RefSeq" id="WP_186878252.1">
    <property type="nucleotide sequence ID" value="NZ_JACOPN010000003.1"/>
</dbReference>
<reference evidence="1" key="1">
    <citation type="submission" date="2020-08" db="EMBL/GenBank/DDBJ databases">
        <title>Genome public.</title>
        <authorList>
            <person name="Liu C."/>
            <person name="Sun Q."/>
        </authorList>
    </citation>
    <scope>NUCLEOTIDE SEQUENCE</scope>
    <source>
        <strain evidence="1">BX5</strain>
    </source>
</reference>
<name>A0A8J6J3H7_9FIRM</name>
<comment type="caution">
    <text evidence="1">The sequence shown here is derived from an EMBL/GenBank/DDBJ whole genome shotgun (WGS) entry which is preliminary data.</text>
</comment>
<proteinExistence type="predicted"/>
<protein>
    <submittedName>
        <fullName evidence="1">Uncharacterized protein</fullName>
    </submittedName>
</protein>
<accession>A0A8J6J3H7</accession>
<sequence length="76" mass="8941">MTAQEYNHVFLPQINRAEEFVELFESSIEHMSDTRVDKDEVRKQFQIRGWSEETRQVILTALEYYKCAEGLAKISG</sequence>
<dbReference type="Proteomes" id="UP000602260">
    <property type="component" value="Unassembled WGS sequence"/>
</dbReference>
<dbReference type="AlphaFoldDB" id="A0A8J6J3H7"/>